<protein>
    <submittedName>
        <fullName evidence="1">Uncharacterized protein</fullName>
    </submittedName>
</protein>
<keyword evidence="2" id="KW-1185">Reference proteome</keyword>
<evidence type="ECO:0000313" key="2">
    <source>
        <dbReference type="Proteomes" id="UP001183817"/>
    </source>
</evidence>
<accession>A0ABU2BIG5</accession>
<name>A0ABU2BIG5_9MICC</name>
<organism evidence="1 2">
    <name type="scientific">Paeniglutamicibacter sulfureus</name>
    <dbReference type="NCBI Taxonomy" id="43666"/>
    <lineage>
        <taxon>Bacteria</taxon>
        <taxon>Bacillati</taxon>
        <taxon>Actinomycetota</taxon>
        <taxon>Actinomycetes</taxon>
        <taxon>Micrococcales</taxon>
        <taxon>Micrococcaceae</taxon>
        <taxon>Paeniglutamicibacter</taxon>
    </lineage>
</organism>
<dbReference type="Proteomes" id="UP001183817">
    <property type="component" value="Unassembled WGS sequence"/>
</dbReference>
<dbReference type="EMBL" id="JAVDYI010000001">
    <property type="protein sequence ID" value="MDR7358420.1"/>
    <property type="molecule type" value="Genomic_DNA"/>
</dbReference>
<evidence type="ECO:0000313" key="1">
    <source>
        <dbReference type="EMBL" id="MDR7358420.1"/>
    </source>
</evidence>
<gene>
    <name evidence="1" type="ORF">J2S64_002111</name>
</gene>
<proteinExistence type="predicted"/>
<sequence length="36" mass="3962">MQHGAIFEQTMATNESLGTLAVPYPVILSEERIASR</sequence>
<reference evidence="1 2" key="1">
    <citation type="submission" date="2023-07" db="EMBL/GenBank/DDBJ databases">
        <title>Sequencing the genomes of 1000 actinobacteria strains.</title>
        <authorList>
            <person name="Klenk H.-P."/>
        </authorList>
    </citation>
    <scope>NUCLEOTIDE SEQUENCE [LARGE SCALE GENOMIC DNA]</scope>
    <source>
        <strain evidence="1 2">DSM 20167</strain>
    </source>
</reference>
<comment type="caution">
    <text evidence="1">The sequence shown here is derived from an EMBL/GenBank/DDBJ whole genome shotgun (WGS) entry which is preliminary data.</text>
</comment>